<protein>
    <submittedName>
        <fullName evidence="1">Uncharacterized protein</fullName>
    </submittedName>
</protein>
<gene>
    <name evidence="1" type="ORF">GOP47_0011643</name>
</gene>
<dbReference type="AlphaFoldDB" id="A0A9D4ZHV4"/>
<sequence length="79" mass="9201">MKGNKTLIQQVTPTIIMRAKVRMRLHQKRFMENKKASDPMLIADWKAKRVIPRDTSWDWVPMRLGELVDIECGESSCEG</sequence>
<accession>A0A9D4ZHV4</accession>
<dbReference type="Proteomes" id="UP000886520">
    <property type="component" value="Chromosome 11"/>
</dbReference>
<organism evidence="1 2">
    <name type="scientific">Adiantum capillus-veneris</name>
    <name type="common">Maidenhair fern</name>
    <dbReference type="NCBI Taxonomy" id="13818"/>
    <lineage>
        <taxon>Eukaryota</taxon>
        <taxon>Viridiplantae</taxon>
        <taxon>Streptophyta</taxon>
        <taxon>Embryophyta</taxon>
        <taxon>Tracheophyta</taxon>
        <taxon>Polypodiopsida</taxon>
        <taxon>Polypodiidae</taxon>
        <taxon>Polypodiales</taxon>
        <taxon>Pteridineae</taxon>
        <taxon>Pteridaceae</taxon>
        <taxon>Vittarioideae</taxon>
        <taxon>Adiantum</taxon>
    </lineage>
</organism>
<evidence type="ECO:0000313" key="1">
    <source>
        <dbReference type="EMBL" id="KAI5073630.1"/>
    </source>
</evidence>
<reference evidence="1" key="1">
    <citation type="submission" date="2021-01" db="EMBL/GenBank/DDBJ databases">
        <title>Adiantum capillus-veneris genome.</title>
        <authorList>
            <person name="Fang Y."/>
            <person name="Liao Q."/>
        </authorList>
    </citation>
    <scope>NUCLEOTIDE SEQUENCE</scope>
    <source>
        <strain evidence="1">H3</strain>
        <tissue evidence="1">Leaf</tissue>
    </source>
</reference>
<evidence type="ECO:0000313" key="2">
    <source>
        <dbReference type="Proteomes" id="UP000886520"/>
    </source>
</evidence>
<proteinExistence type="predicted"/>
<name>A0A9D4ZHV4_ADICA</name>
<keyword evidence="2" id="KW-1185">Reference proteome</keyword>
<dbReference type="EMBL" id="JABFUD020000011">
    <property type="protein sequence ID" value="KAI5073630.1"/>
    <property type="molecule type" value="Genomic_DNA"/>
</dbReference>
<comment type="caution">
    <text evidence="1">The sequence shown here is derived from an EMBL/GenBank/DDBJ whole genome shotgun (WGS) entry which is preliminary data.</text>
</comment>